<name>A0A165DA18_9APHY</name>
<feature type="region of interest" description="Disordered" evidence="1">
    <location>
        <begin position="97"/>
        <end position="122"/>
    </location>
</feature>
<dbReference type="GeneID" id="63826438"/>
<gene>
    <name evidence="2" type="ORF">LAESUDRAFT_728293</name>
</gene>
<evidence type="ECO:0000256" key="1">
    <source>
        <dbReference type="SAM" id="MobiDB-lite"/>
    </source>
</evidence>
<dbReference type="InParanoid" id="A0A165DA18"/>
<dbReference type="AlphaFoldDB" id="A0A165DA18"/>
<organism evidence="2 3">
    <name type="scientific">Laetiporus sulphureus 93-53</name>
    <dbReference type="NCBI Taxonomy" id="1314785"/>
    <lineage>
        <taxon>Eukaryota</taxon>
        <taxon>Fungi</taxon>
        <taxon>Dikarya</taxon>
        <taxon>Basidiomycota</taxon>
        <taxon>Agaricomycotina</taxon>
        <taxon>Agaricomycetes</taxon>
        <taxon>Polyporales</taxon>
        <taxon>Laetiporus</taxon>
    </lineage>
</organism>
<dbReference type="EMBL" id="KV427637">
    <property type="protein sequence ID" value="KZT04414.1"/>
    <property type="molecule type" value="Genomic_DNA"/>
</dbReference>
<feature type="compositionally biased region" description="Low complexity" evidence="1">
    <location>
        <begin position="107"/>
        <end position="122"/>
    </location>
</feature>
<evidence type="ECO:0000313" key="3">
    <source>
        <dbReference type="Proteomes" id="UP000076871"/>
    </source>
</evidence>
<reference evidence="2 3" key="1">
    <citation type="journal article" date="2016" name="Mol. Biol. Evol.">
        <title>Comparative Genomics of Early-Diverging Mushroom-Forming Fungi Provides Insights into the Origins of Lignocellulose Decay Capabilities.</title>
        <authorList>
            <person name="Nagy L.G."/>
            <person name="Riley R."/>
            <person name="Tritt A."/>
            <person name="Adam C."/>
            <person name="Daum C."/>
            <person name="Floudas D."/>
            <person name="Sun H."/>
            <person name="Yadav J.S."/>
            <person name="Pangilinan J."/>
            <person name="Larsson K.H."/>
            <person name="Matsuura K."/>
            <person name="Barry K."/>
            <person name="Labutti K."/>
            <person name="Kuo R."/>
            <person name="Ohm R.A."/>
            <person name="Bhattacharya S.S."/>
            <person name="Shirouzu T."/>
            <person name="Yoshinaga Y."/>
            <person name="Martin F.M."/>
            <person name="Grigoriev I.V."/>
            <person name="Hibbett D.S."/>
        </authorList>
    </citation>
    <scope>NUCLEOTIDE SEQUENCE [LARGE SCALE GENOMIC DNA]</scope>
    <source>
        <strain evidence="2 3">93-53</strain>
    </source>
</reference>
<accession>A0A165DA18</accession>
<sequence length="177" mass="20035">MSLFRTTVTAMKRAIRRLRRRPRVARVNHQESSTITQVFAPVNTQTDTIENDHLGSQLDQFGYDFNAYGNAFVADNFAVPITNGSEWGSGEEMRIEDESEEPMSDQTSLTIASSESSSSTSIATRQLEHAQLAYDFMAAYAIVEQRRVAIEHARQKKGQGVVRTFLSRNRTQRRSEN</sequence>
<keyword evidence="3" id="KW-1185">Reference proteome</keyword>
<protein>
    <submittedName>
        <fullName evidence="2">Uncharacterized protein</fullName>
    </submittedName>
</protein>
<evidence type="ECO:0000313" key="2">
    <source>
        <dbReference type="EMBL" id="KZT04414.1"/>
    </source>
</evidence>
<dbReference type="Proteomes" id="UP000076871">
    <property type="component" value="Unassembled WGS sequence"/>
</dbReference>
<proteinExistence type="predicted"/>
<dbReference type="RefSeq" id="XP_040762154.1">
    <property type="nucleotide sequence ID" value="XM_040909409.1"/>
</dbReference>